<name>A0A9W7CU91_9STRA</name>
<sequence>MRSHTDQEDIREANKRISDQEAEQQLLSDLTEDQWRKVERGLAESNMQITFALEESPVEVDGCWWGIGHFTRDILELCSRHNVNFEDNDLEQYGHDEPFLVGRPQSPDPNLWRLMKPEYVLVKGVRIWMQPAYTGKRVSNLSLNELEYTNGNELNPSQLVDLVRQWGGTYILVVSHANYMEKKQRWPAISCLRHAARTDPDIAYSFRRYLPSPTEASTFYGNYLETTKQRVFRHGHPTDTSTLKMVANVDWNSRLGVLYRPSDEDKQERSERRALVFGLTSEITRSLKAMD</sequence>
<evidence type="ECO:0000313" key="1">
    <source>
        <dbReference type="EMBL" id="GMF40645.1"/>
    </source>
</evidence>
<keyword evidence="2" id="KW-1185">Reference proteome</keyword>
<accession>A0A9W7CU91</accession>
<dbReference type="Proteomes" id="UP001165121">
    <property type="component" value="Unassembled WGS sequence"/>
</dbReference>
<protein>
    <submittedName>
        <fullName evidence="1">Unnamed protein product</fullName>
    </submittedName>
</protein>
<comment type="caution">
    <text evidence="1">The sequence shown here is derived from an EMBL/GenBank/DDBJ whole genome shotgun (WGS) entry which is preliminary data.</text>
</comment>
<gene>
    <name evidence="1" type="ORF">Pfra01_001254400</name>
</gene>
<organism evidence="1 2">
    <name type="scientific">Phytophthora fragariaefolia</name>
    <dbReference type="NCBI Taxonomy" id="1490495"/>
    <lineage>
        <taxon>Eukaryota</taxon>
        <taxon>Sar</taxon>
        <taxon>Stramenopiles</taxon>
        <taxon>Oomycota</taxon>
        <taxon>Peronosporomycetes</taxon>
        <taxon>Peronosporales</taxon>
        <taxon>Peronosporaceae</taxon>
        <taxon>Phytophthora</taxon>
    </lineage>
</organism>
<dbReference type="EMBL" id="BSXT01001264">
    <property type="protein sequence ID" value="GMF40645.1"/>
    <property type="molecule type" value="Genomic_DNA"/>
</dbReference>
<reference evidence="1" key="1">
    <citation type="submission" date="2023-04" db="EMBL/GenBank/DDBJ databases">
        <title>Phytophthora fragariaefolia NBRC 109709.</title>
        <authorList>
            <person name="Ichikawa N."/>
            <person name="Sato H."/>
            <person name="Tonouchi N."/>
        </authorList>
    </citation>
    <scope>NUCLEOTIDE SEQUENCE</scope>
    <source>
        <strain evidence="1">NBRC 109709</strain>
    </source>
</reference>
<proteinExistence type="predicted"/>
<evidence type="ECO:0000313" key="2">
    <source>
        <dbReference type="Proteomes" id="UP001165121"/>
    </source>
</evidence>
<dbReference type="OrthoDB" id="1099063at2759"/>
<dbReference type="AlphaFoldDB" id="A0A9W7CU91"/>